<evidence type="ECO:0000256" key="1">
    <source>
        <dbReference type="SAM" id="Phobius"/>
    </source>
</evidence>
<keyword evidence="1" id="KW-1133">Transmembrane helix</keyword>
<comment type="caution">
    <text evidence="2">The sequence shown here is derived from an EMBL/GenBank/DDBJ whole genome shotgun (WGS) entry which is preliminary data.</text>
</comment>
<proteinExistence type="predicted"/>
<dbReference type="EMBL" id="MFBY01000058">
    <property type="protein sequence ID" value="OGE12331.1"/>
    <property type="molecule type" value="Genomic_DNA"/>
</dbReference>
<reference evidence="2 3" key="1">
    <citation type="journal article" date="2016" name="Nat. Commun.">
        <title>Thousands of microbial genomes shed light on interconnected biogeochemical processes in an aquifer system.</title>
        <authorList>
            <person name="Anantharaman K."/>
            <person name="Brown C.T."/>
            <person name="Hug L.A."/>
            <person name="Sharon I."/>
            <person name="Castelle C.J."/>
            <person name="Probst A.J."/>
            <person name="Thomas B.C."/>
            <person name="Singh A."/>
            <person name="Wilkins M.J."/>
            <person name="Karaoz U."/>
            <person name="Brodie E.L."/>
            <person name="Williams K.H."/>
            <person name="Hubbard S.S."/>
            <person name="Banfield J.F."/>
        </authorList>
    </citation>
    <scope>NUCLEOTIDE SEQUENCE [LARGE SCALE GENOMIC DNA]</scope>
</reference>
<protein>
    <recommendedName>
        <fullName evidence="4">Glycosyltransferase RgtA/B/C/D-like domain-containing protein</fullName>
    </recommendedName>
</protein>
<feature type="transmembrane region" description="Helical" evidence="1">
    <location>
        <begin position="203"/>
        <end position="221"/>
    </location>
</feature>
<dbReference type="AlphaFoldDB" id="A0A1F5I7M5"/>
<feature type="transmembrane region" description="Helical" evidence="1">
    <location>
        <begin position="177"/>
        <end position="196"/>
    </location>
</feature>
<evidence type="ECO:0000313" key="3">
    <source>
        <dbReference type="Proteomes" id="UP000177300"/>
    </source>
</evidence>
<name>A0A1F5I7M5_9BACT</name>
<keyword evidence="1" id="KW-0472">Membrane</keyword>
<dbReference type="Proteomes" id="UP000177300">
    <property type="component" value="Unassembled WGS sequence"/>
</dbReference>
<sequence>MKSKIPIFLVLVAALFVRIYLIVRDSVPFAYDMGRDLLWAKDISFYHIPTLIGPAASIWGVYFGPLWYYFLSIPLLISGGHPLSAVFFTASTIILTGALAYFLFFKYIGKQLAFILAIIILFSAALISISTFAFHANLLPLLTLLTIYFSFLAIVKNPLCISLSFLFVSLMFHADPAPAVVFTFFPIIIFIIFKLYKKRPVQTLLSSLVLYLVPFLPQILFELRNDFIQTKSLIAYFSGNNPSLSGQLPVVERFFNRIQVFFEFFTSSFSPENILLSTVLIILIIFGAVKINTSRFKNELKILFNINLTALILSFLIFTFPITVEIKTWYLYGLPIVFAFQITLAIVAIRKFHKLIPIFIIVFLLVNLKPLLFRNSEALKSDPALLSNQIEAIKFIESDSEGIDYTVYVYTPTIYDYSYQYLFWWQGKVKKIRFPQEFAYLPGQPSYVRNKNFYTVDPEETDIVYLIIEENQENEFYTKENWLKNFESYQLAWENNINGAIKIQKREK</sequence>
<organism evidence="2 3">
    <name type="scientific">Candidatus Curtissbacteria bacterium RIFCSPLOWO2_12_FULL_38_9</name>
    <dbReference type="NCBI Taxonomy" id="1797735"/>
    <lineage>
        <taxon>Bacteria</taxon>
        <taxon>Candidatus Curtissiibacteriota</taxon>
    </lineage>
</organism>
<feature type="transmembrane region" description="Helical" evidence="1">
    <location>
        <begin position="141"/>
        <end position="171"/>
    </location>
</feature>
<feature type="transmembrane region" description="Helical" evidence="1">
    <location>
        <begin position="355"/>
        <end position="373"/>
    </location>
</feature>
<feature type="transmembrane region" description="Helical" evidence="1">
    <location>
        <begin position="329"/>
        <end position="348"/>
    </location>
</feature>
<feature type="transmembrane region" description="Helical" evidence="1">
    <location>
        <begin position="274"/>
        <end position="291"/>
    </location>
</feature>
<feature type="transmembrane region" description="Helical" evidence="1">
    <location>
        <begin position="303"/>
        <end position="323"/>
    </location>
</feature>
<feature type="transmembrane region" description="Helical" evidence="1">
    <location>
        <begin position="48"/>
        <end position="71"/>
    </location>
</feature>
<gene>
    <name evidence="2" type="ORF">A3G14_02205</name>
</gene>
<evidence type="ECO:0000313" key="2">
    <source>
        <dbReference type="EMBL" id="OGE12331.1"/>
    </source>
</evidence>
<evidence type="ECO:0008006" key="4">
    <source>
        <dbReference type="Google" id="ProtNLM"/>
    </source>
</evidence>
<feature type="transmembrane region" description="Helical" evidence="1">
    <location>
        <begin position="83"/>
        <end position="105"/>
    </location>
</feature>
<keyword evidence="1" id="KW-0812">Transmembrane</keyword>
<feature type="transmembrane region" description="Helical" evidence="1">
    <location>
        <begin position="111"/>
        <end position="134"/>
    </location>
</feature>
<accession>A0A1F5I7M5</accession>